<evidence type="ECO:0000313" key="3">
    <source>
        <dbReference type="EMBL" id="KAK0706886.1"/>
    </source>
</evidence>
<proteinExistence type="predicted"/>
<keyword evidence="4" id="KW-1185">Reference proteome</keyword>
<sequence length="313" mass="34949">MRILDCVGYFPDHLGRCFSFIFKFPAGADVSTPPVSLHHLMSAKPGYDNRSNSSGGTSLPMLAPSLGERFALARTLARALMLLQACGALHKAFGSRNILFFRFPGPGTITGTDGGHPYYHEHYDLQRPYIAGFGYARLHGRDSSSDDYTGSGALLGHVERQLLYAHPEYAFTTQQRYLKVFDLYSLGLLLAEIALWQPLEDIARHYFPSSCPTTTTTNTNQQQWGQCTRHALRRALFADMSRFCSVVGDKYTRVVARCISGCFDDADGMPRELRESDKVDDDRLGSQEGQDGGDAEFQEMVERNIVRELARLV</sequence>
<comment type="caution">
    <text evidence="3">The sequence shown here is derived from an EMBL/GenBank/DDBJ whole genome shotgun (WGS) entry which is preliminary data.</text>
</comment>
<feature type="region of interest" description="Disordered" evidence="1">
    <location>
        <begin position="273"/>
        <end position="298"/>
    </location>
</feature>
<evidence type="ECO:0000313" key="4">
    <source>
        <dbReference type="Proteomes" id="UP001172101"/>
    </source>
</evidence>
<dbReference type="GO" id="GO:0005524">
    <property type="term" value="F:ATP binding"/>
    <property type="evidence" value="ECO:0007669"/>
    <property type="project" value="InterPro"/>
</dbReference>
<protein>
    <recommendedName>
        <fullName evidence="2">Protein kinase domain-containing protein</fullName>
    </recommendedName>
</protein>
<reference evidence="3" key="1">
    <citation type="submission" date="2023-06" db="EMBL/GenBank/DDBJ databases">
        <title>Genome-scale phylogeny and comparative genomics of the fungal order Sordariales.</title>
        <authorList>
            <consortium name="Lawrence Berkeley National Laboratory"/>
            <person name="Hensen N."/>
            <person name="Bonometti L."/>
            <person name="Westerberg I."/>
            <person name="Brannstrom I.O."/>
            <person name="Guillou S."/>
            <person name="Cros-Aarteil S."/>
            <person name="Calhoun S."/>
            <person name="Haridas S."/>
            <person name="Kuo A."/>
            <person name="Mondo S."/>
            <person name="Pangilinan J."/>
            <person name="Riley R."/>
            <person name="LaButti K."/>
            <person name="Andreopoulos B."/>
            <person name="Lipzen A."/>
            <person name="Chen C."/>
            <person name="Yanf M."/>
            <person name="Daum C."/>
            <person name="Ng V."/>
            <person name="Clum A."/>
            <person name="Steindorff A."/>
            <person name="Ohm R."/>
            <person name="Martin F."/>
            <person name="Silar P."/>
            <person name="Natvig D."/>
            <person name="Lalanne C."/>
            <person name="Gautier V."/>
            <person name="Ament-velasquez S.L."/>
            <person name="Kruys A."/>
            <person name="Hutchinson M.I."/>
            <person name="Powell A.J."/>
            <person name="Barry K."/>
            <person name="Miller A.N."/>
            <person name="Grigoriev I.V."/>
            <person name="Debuchy R."/>
            <person name="Gladieux P."/>
            <person name="Thoren M.H."/>
            <person name="Johannesson H."/>
        </authorList>
    </citation>
    <scope>NUCLEOTIDE SEQUENCE</scope>
    <source>
        <strain evidence="3">SMH2392-1A</strain>
    </source>
</reference>
<dbReference type="PANTHER" id="PTHR37542">
    <property type="entry name" value="HELO DOMAIN-CONTAINING PROTEIN-RELATED"/>
    <property type="match status" value="1"/>
</dbReference>
<dbReference type="InterPro" id="IPR011009">
    <property type="entry name" value="Kinase-like_dom_sf"/>
</dbReference>
<feature type="domain" description="Protein kinase" evidence="2">
    <location>
        <begin position="1"/>
        <end position="313"/>
    </location>
</feature>
<evidence type="ECO:0000259" key="2">
    <source>
        <dbReference type="PROSITE" id="PS50011"/>
    </source>
</evidence>
<accession>A0AA40A079</accession>
<feature type="non-terminal residue" evidence="3">
    <location>
        <position position="313"/>
    </location>
</feature>
<dbReference type="AlphaFoldDB" id="A0AA40A079"/>
<dbReference type="GeneID" id="85326168"/>
<dbReference type="EMBL" id="JAUIRO010000007">
    <property type="protein sequence ID" value="KAK0706886.1"/>
    <property type="molecule type" value="Genomic_DNA"/>
</dbReference>
<gene>
    <name evidence="3" type="ORF">B0T26DRAFT_728462</name>
</gene>
<dbReference type="GO" id="GO:0004672">
    <property type="term" value="F:protein kinase activity"/>
    <property type="evidence" value="ECO:0007669"/>
    <property type="project" value="InterPro"/>
</dbReference>
<dbReference type="InterPro" id="IPR000719">
    <property type="entry name" value="Prot_kinase_dom"/>
</dbReference>
<name>A0AA40A079_9PEZI</name>
<dbReference type="PROSITE" id="PS50011">
    <property type="entry name" value="PROTEIN_KINASE_DOM"/>
    <property type="match status" value="1"/>
</dbReference>
<dbReference type="PANTHER" id="PTHR37542:SF3">
    <property type="entry name" value="PRION-INHIBITION AND PROPAGATION HELO DOMAIN-CONTAINING PROTEIN"/>
    <property type="match status" value="1"/>
</dbReference>
<dbReference type="Gene3D" id="1.10.510.10">
    <property type="entry name" value="Transferase(Phosphotransferase) domain 1"/>
    <property type="match status" value="1"/>
</dbReference>
<dbReference type="RefSeq" id="XP_060291980.1">
    <property type="nucleotide sequence ID" value="XM_060442898.1"/>
</dbReference>
<feature type="compositionally biased region" description="Basic and acidic residues" evidence="1">
    <location>
        <begin position="273"/>
        <end position="285"/>
    </location>
</feature>
<dbReference type="Proteomes" id="UP001172101">
    <property type="component" value="Unassembled WGS sequence"/>
</dbReference>
<organism evidence="3 4">
    <name type="scientific">Lasiosphaeria miniovina</name>
    <dbReference type="NCBI Taxonomy" id="1954250"/>
    <lineage>
        <taxon>Eukaryota</taxon>
        <taxon>Fungi</taxon>
        <taxon>Dikarya</taxon>
        <taxon>Ascomycota</taxon>
        <taxon>Pezizomycotina</taxon>
        <taxon>Sordariomycetes</taxon>
        <taxon>Sordariomycetidae</taxon>
        <taxon>Sordariales</taxon>
        <taxon>Lasiosphaeriaceae</taxon>
        <taxon>Lasiosphaeria</taxon>
    </lineage>
</organism>
<evidence type="ECO:0000256" key="1">
    <source>
        <dbReference type="SAM" id="MobiDB-lite"/>
    </source>
</evidence>
<dbReference type="SUPFAM" id="SSF56112">
    <property type="entry name" value="Protein kinase-like (PK-like)"/>
    <property type="match status" value="1"/>
</dbReference>